<dbReference type="InterPro" id="IPR023213">
    <property type="entry name" value="CAT-like_dom_sf"/>
</dbReference>
<reference evidence="2 3" key="1">
    <citation type="submission" date="2020-08" db="EMBL/GenBank/DDBJ databases">
        <title>Genomic Encyclopedia of Type Strains, Phase III (KMG-III): the genomes of soil and plant-associated and newly described type strains.</title>
        <authorList>
            <person name="Whitman W."/>
        </authorList>
    </citation>
    <scope>NUCLEOTIDE SEQUENCE [LARGE SCALE GENOMIC DNA]</scope>
    <source>
        <strain evidence="2 3">CECT 3273</strain>
    </source>
</reference>
<dbReference type="EMBL" id="JACHJI010000064">
    <property type="protein sequence ID" value="MBB4903781.1"/>
    <property type="molecule type" value="Genomic_DNA"/>
</dbReference>
<dbReference type="GO" id="GO:0008610">
    <property type="term" value="P:lipid biosynthetic process"/>
    <property type="evidence" value="ECO:0007669"/>
    <property type="project" value="UniProtKB-ARBA"/>
</dbReference>
<dbReference type="Gene3D" id="3.30.559.10">
    <property type="entry name" value="Chloramphenicol acetyltransferase-like domain"/>
    <property type="match status" value="1"/>
</dbReference>
<dbReference type="PANTHER" id="PTHR45398">
    <property type="match status" value="1"/>
</dbReference>
<dbReference type="Pfam" id="PF00668">
    <property type="entry name" value="Condensation"/>
    <property type="match status" value="1"/>
</dbReference>
<dbReference type="Gene3D" id="3.30.559.30">
    <property type="entry name" value="Nonribosomal peptide synthetase, condensation domain"/>
    <property type="match status" value="2"/>
</dbReference>
<gene>
    <name evidence="2" type="ORF">FHS37_007878</name>
</gene>
<dbReference type="CDD" id="cd19543">
    <property type="entry name" value="DCL_NRPS"/>
    <property type="match status" value="1"/>
</dbReference>
<dbReference type="Proteomes" id="UP000579523">
    <property type="component" value="Unassembled WGS sequence"/>
</dbReference>
<organism evidence="2 3">
    <name type="scientific">Streptomyces griseomycini</name>
    <dbReference type="NCBI Taxonomy" id="66895"/>
    <lineage>
        <taxon>Bacteria</taxon>
        <taxon>Bacillati</taxon>
        <taxon>Actinomycetota</taxon>
        <taxon>Actinomycetes</taxon>
        <taxon>Kitasatosporales</taxon>
        <taxon>Streptomycetaceae</taxon>
        <taxon>Streptomyces</taxon>
    </lineage>
</organism>
<dbReference type="RefSeq" id="WP_245005827.1">
    <property type="nucleotide sequence ID" value="NZ_JACHJI010000064.1"/>
</dbReference>
<evidence type="ECO:0000313" key="3">
    <source>
        <dbReference type="Proteomes" id="UP000579523"/>
    </source>
</evidence>
<dbReference type="PANTHER" id="PTHR45398:SF1">
    <property type="entry name" value="ENZYME, PUTATIVE (JCVI)-RELATED"/>
    <property type="match status" value="1"/>
</dbReference>
<dbReference type="InterPro" id="IPR001242">
    <property type="entry name" value="Condensation_dom"/>
</dbReference>
<feature type="domain" description="Condensation" evidence="1">
    <location>
        <begin position="133"/>
        <end position="574"/>
    </location>
</feature>
<evidence type="ECO:0000313" key="2">
    <source>
        <dbReference type="EMBL" id="MBB4903781.1"/>
    </source>
</evidence>
<feature type="non-terminal residue" evidence="2">
    <location>
        <position position="1"/>
    </location>
</feature>
<comment type="caution">
    <text evidence="2">The sequence shown here is derived from an EMBL/GenBank/DDBJ whole genome shotgun (WGS) entry which is preliminary data.</text>
</comment>
<keyword evidence="3" id="KW-1185">Reference proteome</keyword>
<dbReference type="AlphaFoldDB" id="A0A7W7VBB5"/>
<feature type="non-terminal residue" evidence="2">
    <location>
        <position position="581"/>
    </location>
</feature>
<sequence length="581" mass="63388">YPSSGQIGFNYLGRFSAADMPEHLRGLGFTQLFEMAAELDADMPAMSSLEINSAVVDTDTGPCLDVAAGYAPGLLDRADVEELIALWCEALTALARHAEAPGAGGRTPSDLPLVDVAQSDIERWEQQYPGLSDVWPLTPLQSGLLFQSMLNDGSWDAYQMQMAFRVEGEVDPDRMHTAAQALLERHANLRTAFVHDSAGRQVQLVVDGIDVPWQQTDLGHLPEDEREAAFEAFLAEDHARSFDPATAPMLRLTLVRMAPARSELVLTAHHALFDGWSLPVIMSDLLRLYGSRGDASVLPRVRGFKDFLVHLSRQDHEETARAWAEELAGVDEPTLLFPGAASAEEGSSGIGHVELPLGTEEVRGLNRRASELGVTVNTLVQGAWAVLLGQLTGRRDVVFGATVSGRPPAVTDVDSMVGMFINTLPVRVAWSPSDSLADVLHHLQRRQAALLDHHHHGLTEIHRATGLKTLFDTLVVFESYPVDRDELNDANTAAGITFTGIRPSTGTHYPLTVMADADPHLRLNLQYQEHVLDRPTVEVLAGRLTRVLAQLVADPSVPVGRVEVLEPAERALLLEEYNATA</sequence>
<accession>A0A7W7VBB5</accession>
<name>A0A7W7VBB5_9ACTN</name>
<proteinExistence type="predicted"/>
<dbReference type="SUPFAM" id="SSF52777">
    <property type="entry name" value="CoA-dependent acyltransferases"/>
    <property type="match status" value="2"/>
</dbReference>
<dbReference type="GO" id="GO:0003824">
    <property type="term" value="F:catalytic activity"/>
    <property type="evidence" value="ECO:0007669"/>
    <property type="project" value="InterPro"/>
</dbReference>
<evidence type="ECO:0000259" key="1">
    <source>
        <dbReference type="Pfam" id="PF00668"/>
    </source>
</evidence>
<protein>
    <submittedName>
        <fullName evidence="2">Non-ribosomal peptide synthase protein (TIGR01720 family)</fullName>
    </submittedName>
</protein>